<organism evidence="5 6">
    <name type="scientific">Hebeloma cylindrosporum</name>
    <dbReference type="NCBI Taxonomy" id="76867"/>
    <lineage>
        <taxon>Eukaryota</taxon>
        <taxon>Fungi</taxon>
        <taxon>Dikarya</taxon>
        <taxon>Basidiomycota</taxon>
        <taxon>Agaricomycotina</taxon>
        <taxon>Agaricomycetes</taxon>
        <taxon>Agaricomycetidae</taxon>
        <taxon>Agaricales</taxon>
        <taxon>Agaricineae</taxon>
        <taxon>Hymenogastraceae</taxon>
        <taxon>Hebeloma</taxon>
    </lineage>
</organism>
<dbReference type="GO" id="GO:0008047">
    <property type="term" value="F:enzyme activator activity"/>
    <property type="evidence" value="ECO:0007669"/>
    <property type="project" value="InterPro"/>
</dbReference>
<dbReference type="Gene3D" id="2.30.29.30">
    <property type="entry name" value="Pleckstrin-homology domain (PH domain)/Phosphotyrosine-binding domain (PTB)"/>
    <property type="match status" value="1"/>
</dbReference>
<evidence type="ECO:0000256" key="1">
    <source>
        <dbReference type="ARBA" id="ARBA00004496"/>
    </source>
</evidence>
<keyword evidence="6" id="KW-1185">Reference proteome</keyword>
<comment type="subcellular location">
    <subcellularLocation>
        <location evidence="1">Cytoplasm</location>
    </subcellularLocation>
</comment>
<keyword evidence="3" id="KW-0963">Cytoplasm</keyword>
<evidence type="ECO:0000256" key="3">
    <source>
        <dbReference type="ARBA" id="ARBA00022490"/>
    </source>
</evidence>
<dbReference type="GO" id="GO:0006397">
    <property type="term" value="P:mRNA processing"/>
    <property type="evidence" value="ECO:0007669"/>
    <property type="project" value="UniProtKB-KW"/>
</dbReference>
<sequence>MSPPTATLGMSPAARYNHNLRVLRKRDPSITSIFDQFSHVAVYHHDGKSWQKNGYEGSMFLFERTKYPPYGFYVLNRVGVEDYIQPLYPEDDLIETEKYLIIRTFPDFLAARLAAIPPAPLGQVRHNFDPVYDIPNLHELDKTQKGRMVNLALWVMNDAKRDSMMRIMKRLALFAINFL</sequence>
<evidence type="ECO:0000313" key="6">
    <source>
        <dbReference type="Proteomes" id="UP000053424"/>
    </source>
</evidence>
<dbReference type="Proteomes" id="UP000053424">
    <property type="component" value="Unassembled WGS sequence"/>
</dbReference>
<name>A0A0C3CFG6_HEBCY</name>
<protein>
    <submittedName>
        <fullName evidence="5">Uncharacterized protein</fullName>
    </submittedName>
</protein>
<dbReference type="EMBL" id="KN831778">
    <property type="protein sequence ID" value="KIM42366.1"/>
    <property type="molecule type" value="Genomic_DNA"/>
</dbReference>
<dbReference type="STRING" id="686832.A0A0C3CFG6"/>
<dbReference type="GO" id="GO:0000932">
    <property type="term" value="C:P-body"/>
    <property type="evidence" value="ECO:0007669"/>
    <property type="project" value="TreeGrafter"/>
</dbReference>
<comment type="similarity">
    <text evidence="2">Belongs to the DCP1 family.</text>
</comment>
<keyword evidence="4" id="KW-0507">mRNA processing</keyword>
<dbReference type="GO" id="GO:0000290">
    <property type="term" value="P:deadenylation-dependent decapping of nuclear-transcribed mRNA"/>
    <property type="evidence" value="ECO:0007669"/>
    <property type="project" value="InterPro"/>
</dbReference>
<dbReference type="GO" id="GO:0003729">
    <property type="term" value="F:mRNA binding"/>
    <property type="evidence" value="ECO:0007669"/>
    <property type="project" value="TreeGrafter"/>
</dbReference>
<dbReference type="PANTHER" id="PTHR16290">
    <property type="entry name" value="TRANSCRIPTION FACTOR SMIF DECAPPING ENZYME DCP1"/>
    <property type="match status" value="1"/>
</dbReference>
<evidence type="ECO:0000256" key="4">
    <source>
        <dbReference type="ARBA" id="ARBA00022664"/>
    </source>
</evidence>
<evidence type="ECO:0000256" key="2">
    <source>
        <dbReference type="ARBA" id="ARBA00008778"/>
    </source>
</evidence>
<dbReference type="AlphaFoldDB" id="A0A0C3CFG6"/>
<dbReference type="PANTHER" id="PTHR16290:SF0">
    <property type="entry name" value="DECAPPING PROTEIN 1, ISOFORM A"/>
    <property type="match status" value="1"/>
</dbReference>
<dbReference type="GO" id="GO:0031087">
    <property type="term" value="P:deadenylation-independent decapping of nuclear-transcribed mRNA"/>
    <property type="evidence" value="ECO:0007669"/>
    <property type="project" value="TreeGrafter"/>
</dbReference>
<dbReference type="Pfam" id="PF06058">
    <property type="entry name" value="DCP1"/>
    <property type="match status" value="1"/>
</dbReference>
<gene>
    <name evidence="5" type="ORF">M413DRAFT_444790</name>
</gene>
<dbReference type="InterPro" id="IPR010334">
    <property type="entry name" value="Dcp1"/>
</dbReference>
<evidence type="ECO:0000313" key="5">
    <source>
        <dbReference type="EMBL" id="KIM42366.1"/>
    </source>
</evidence>
<dbReference type="OrthoDB" id="440673at2759"/>
<dbReference type="InterPro" id="IPR011993">
    <property type="entry name" value="PH-like_dom_sf"/>
</dbReference>
<proteinExistence type="inferred from homology"/>
<dbReference type="CDD" id="cd09804">
    <property type="entry name" value="Dcp1"/>
    <property type="match status" value="1"/>
</dbReference>
<accession>A0A0C3CFG6</accession>
<dbReference type="SUPFAM" id="SSF50729">
    <property type="entry name" value="PH domain-like"/>
    <property type="match status" value="1"/>
</dbReference>
<reference evidence="6" key="2">
    <citation type="submission" date="2015-01" db="EMBL/GenBank/DDBJ databases">
        <title>Evolutionary Origins and Diversification of the Mycorrhizal Mutualists.</title>
        <authorList>
            <consortium name="DOE Joint Genome Institute"/>
            <consortium name="Mycorrhizal Genomics Consortium"/>
            <person name="Kohler A."/>
            <person name="Kuo A."/>
            <person name="Nagy L.G."/>
            <person name="Floudas D."/>
            <person name="Copeland A."/>
            <person name="Barry K.W."/>
            <person name="Cichocki N."/>
            <person name="Veneault-Fourrey C."/>
            <person name="LaButti K."/>
            <person name="Lindquist E.A."/>
            <person name="Lipzen A."/>
            <person name="Lundell T."/>
            <person name="Morin E."/>
            <person name="Murat C."/>
            <person name="Riley R."/>
            <person name="Ohm R."/>
            <person name="Sun H."/>
            <person name="Tunlid A."/>
            <person name="Henrissat B."/>
            <person name="Grigoriev I.V."/>
            <person name="Hibbett D.S."/>
            <person name="Martin F."/>
        </authorList>
    </citation>
    <scope>NUCLEOTIDE SEQUENCE [LARGE SCALE GENOMIC DNA]</scope>
    <source>
        <strain evidence="6">h7</strain>
    </source>
</reference>
<dbReference type="HOGENOM" id="CLU_1503622_0_0_1"/>
<reference evidence="5 6" key="1">
    <citation type="submission" date="2014-04" db="EMBL/GenBank/DDBJ databases">
        <authorList>
            <consortium name="DOE Joint Genome Institute"/>
            <person name="Kuo A."/>
            <person name="Gay G."/>
            <person name="Dore J."/>
            <person name="Kohler A."/>
            <person name="Nagy L.G."/>
            <person name="Floudas D."/>
            <person name="Copeland A."/>
            <person name="Barry K.W."/>
            <person name="Cichocki N."/>
            <person name="Veneault-Fourrey C."/>
            <person name="LaButti K."/>
            <person name="Lindquist E.A."/>
            <person name="Lipzen A."/>
            <person name="Lundell T."/>
            <person name="Morin E."/>
            <person name="Murat C."/>
            <person name="Sun H."/>
            <person name="Tunlid A."/>
            <person name="Henrissat B."/>
            <person name="Grigoriev I.V."/>
            <person name="Hibbett D.S."/>
            <person name="Martin F."/>
            <person name="Nordberg H.P."/>
            <person name="Cantor M.N."/>
            <person name="Hua S.X."/>
        </authorList>
    </citation>
    <scope>NUCLEOTIDE SEQUENCE [LARGE SCALE GENOMIC DNA]</scope>
    <source>
        <strain evidence="6">h7</strain>
    </source>
</reference>